<proteinExistence type="predicted"/>
<dbReference type="EMBL" id="CP071793">
    <property type="protein sequence ID" value="QTD52399.1"/>
    <property type="molecule type" value="Genomic_DNA"/>
</dbReference>
<dbReference type="KEGG" id="scor:J3U87_07990"/>
<keyword evidence="1" id="KW-0472">Membrane</keyword>
<reference evidence="2" key="1">
    <citation type="submission" date="2021-03" db="EMBL/GenBank/DDBJ databases">
        <title>Acanthopleuribacteraceae sp. M133.</title>
        <authorList>
            <person name="Wang G."/>
        </authorList>
    </citation>
    <scope>NUCLEOTIDE SEQUENCE</scope>
    <source>
        <strain evidence="2">M133</strain>
    </source>
</reference>
<feature type="transmembrane region" description="Helical" evidence="1">
    <location>
        <begin position="139"/>
        <end position="158"/>
    </location>
</feature>
<dbReference type="Proteomes" id="UP000663929">
    <property type="component" value="Chromosome"/>
</dbReference>
<name>A0A8A4TQZ8_SULCO</name>
<keyword evidence="3" id="KW-1185">Reference proteome</keyword>
<feature type="transmembrane region" description="Helical" evidence="1">
    <location>
        <begin position="111"/>
        <end position="132"/>
    </location>
</feature>
<feature type="transmembrane region" description="Helical" evidence="1">
    <location>
        <begin position="34"/>
        <end position="53"/>
    </location>
</feature>
<accession>A0A8A4TQZ8</accession>
<dbReference type="RefSeq" id="WP_237382507.1">
    <property type="nucleotide sequence ID" value="NZ_CP071793.1"/>
</dbReference>
<feature type="transmembrane region" description="Helical" evidence="1">
    <location>
        <begin position="6"/>
        <end position="27"/>
    </location>
</feature>
<keyword evidence="1" id="KW-0812">Transmembrane</keyword>
<dbReference type="AlphaFoldDB" id="A0A8A4TQZ8"/>
<gene>
    <name evidence="2" type="ORF">J3U87_07990</name>
</gene>
<feature type="transmembrane region" description="Helical" evidence="1">
    <location>
        <begin position="206"/>
        <end position="229"/>
    </location>
</feature>
<evidence type="ECO:0000313" key="2">
    <source>
        <dbReference type="EMBL" id="QTD52399.1"/>
    </source>
</evidence>
<evidence type="ECO:0000313" key="3">
    <source>
        <dbReference type="Proteomes" id="UP000663929"/>
    </source>
</evidence>
<evidence type="ECO:0000256" key="1">
    <source>
        <dbReference type="SAM" id="Phobius"/>
    </source>
</evidence>
<organism evidence="2 3">
    <name type="scientific">Sulfidibacter corallicola</name>
    <dbReference type="NCBI Taxonomy" id="2818388"/>
    <lineage>
        <taxon>Bacteria</taxon>
        <taxon>Pseudomonadati</taxon>
        <taxon>Acidobacteriota</taxon>
        <taxon>Holophagae</taxon>
        <taxon>Acanthopleuribacterales</taxon>
        <taxon>Acanthopleuribacteraceae</taxon>
        <taxon>Sulfidibacter</taxon>
    </lineage>
</organism>
<keyword evidence="1" id="KW-1133">Transmembrane helix</keyword>
<sequence>MKQHIWKWYLMPWCIFKPLFLHALACFESLLDKGGTRTLLVVLVSLVIFWHIYTPIHELLHVGACLAGGGTVTELALKPQYGGHLLARIFPFVVAESEYAGQLTGFTTPNYWVYALVDLAPYVLSLPGILLLELSRRRNWAPLFSVGMVLAFVPLMSVTGDYYELVSLVFTQLAEAMRPDWPAGVLIADDWFKLMGDLREAGRLDAVSGSLAVFGLLAGIWAAMVTLACQWHLAVRVFGAGFDTPTASRVDTAV</sequence>
<protein>
    <submittedName>
        <fullName evidence="2">Uncharacterized protein</fullName>
    </submittedName>
</protein>